<proteinExistence type="predicted"/>
<evidence type="ECO:0000313" key="1">
    <source>
        <dbReference type="EMBL" id="KAL2653581.1"/>
    </source>
</evidence>
<organism evidence="1 2">
    <name type="scientific">Riccia fluitans</name>
    <dbReference type="NCBI Taxonomy" id="41844"/>
    <lineage>
        <taxon>Eukaryota</taxon>
        <taxon>Viridiplantae</taxon>
        <taxon>Streptophyta</taxon>
        <taxon>Embryophyta</taxon>
        <taxon>Marchantiophyta</taxon>
        <taxon>Marchantiopsida</taxon>
        <taxon>Marchantiidae</taxon>
        <taxon>Marchantiales</taxon>
        <taxon>Ricciaceae</taxon>
        <taxon>Riccia</taxon>
    </lineage>
</organism>
<dbReference type="AlphaFoldDB" id="A0ABD1ZQ59"/>
<protein>
    <submittedName>
        <fullName evidence="1">Uncharacterized protein</fullName>
    </submittedName>
</protein>
<accession>A0ABD1ZQ59</accession>
<reference evidence="1 2" key="1">
    <citation type="submission" date="2024-09" db="EMBL/GenBank/DDBJ databases">
        <title>Chromosome-scale assembly of Riccia fluitans.</title>
        <authorList>
            <person name="Paukszto L."/>
            <person name="Sawicki J."/>
            <person name="Karawczyk K."/>
            <person name="Piernik-Szablinska J."/>
            <person name="Szczecinska M."/>
            <person name="Mazdziarz M."/>
        </authorList>
    </citation>
    <scope>NUCLEOTIDE SEQUENCE [LARGE SCALE GENOMIC DNA]</scope>
    <source>
        <strain evidence="1">Rf_01</strain>
        <tissue evidence="1">Aerial parts of the thallus</tissue>
    </source>
</reference>
<keyword evidence="2" id="KW-1185">Reference proteome</keyword>
<evidence type="ECO:0000313" key="2">
    <source>
        <dbReference type="Proteomes" id="UP001605036"/>
    </source>
</evidence>
<name>A0ABD1ZQ59_9MARC</name>
<comment type="caution">
    <text evidence="1">The sequence shown here is derived from an EMBL/GenBank/DDBJ whole genome shotgun (WGS) entry which is preliminary data.</text>
</comment>
<dbReference type="Proteomes" id="UP001605036">
    <property type="component" value="Unassembled WGS sequence"/>
</dbReference>
<dbReference type="EMBL" id="JBHFFA010000001">
    <property type="protein sequence ID" value="KAL2653581.1"/>
    <property type="molecule type" value="Genomic_DNA"/>
</dbReference>
<gene>
    <name evidence="1" type="ORF">R1flu_021709</name>
</gene>
<sequence>MGAPWWEWALEESRLKPVAHQEISIKNKLDHLKKKFKQEKAKQNTTGEGAHEWEFYNIMFDLFGTSSKIIGIPNGADNGQASAQNHVAQEVVLHNK</sequence>